<reference evidence="1 2" key="1">
    <citation type="submission" date="2015-11" db="EMBL/GenBank/DDBJ databases">
        <title>Genomic analysis of 38 Legionella species identifies large and diverse effector repertoires.</title>
        <authorList>
            <person name="Burstein D."/>
            <person name="Amaro F."/>
            <person name="Zusman T."/>
            <person name="Lifshitz Z."/>
            <person name="Cohen O."/>
            <person name="Gilbert J.A."/>
            <person name="Pupko T."/>
            <person name="Shuman H.A."/>
            <person name="Segal G."/>
        </authorList>
    </citation>
    <scope>NUCLEOTIDE SEQUENCE [LARGE SCALE GENOMIC DNA]</scope>
    <source>
        <strain evidence="1 2">ATCC 49504</strain>
    </source>
</reference>
<gene>
    <name evidence="1" type="ORF">Lgee_1493</name>
</gene>
<comment type="caution">
    <text evidence="1">The sequence shown here is derived from an EMBL/GenBank/DDBJ whole genome shotgun (WGS) entry which is preliminary data.</text>
</comment>
<protein>
    <submittedName>
        <fullName evidence="1">Osmotically inducible protein Y</fullName>
    </submittedName>
</protein>
<evidence type="ECO:0000313" key="1">
    <source>
        <dbReference type="EMBL" id="KTC98804.1"/>
    </source>
</evidence>
<dbReference type="Gene3D" id="3.30.1340.30">
    <property type="match status" value="2"/>
</dbReference>
<evidence type="ECO:0000313" key="2">
    <source>
        <dbReference type="Proteomes" id="UP000054785"/>
    </source>
</evidence>
<dbReference type="STRING" id="45065.Lgee_1493"/>
<dbReference type="InterPro" id="IPR051686">
    <property type="entry name" value="Lipoprotein_DolP"/>
</dbReference>
<dbReference type="PANTHER" id="PTHR34606">
    <property type="entry name" value="BON DOMAIN-CONTAINING PROTEIN"/>
    <property type="match status" value="1"/>
</dbReference>
<accession>A0A0W0TT33</accession>
<dbReference type="Pfam" id="PF04972">
    <property type="entry name" value="BON"/>
    <property type="match status" value="2"/>
</dbReference>
<dbReference type="PANTHER" id="PTHR34606:SF16">
    <property type="entry name" value="BON DOMAIN-CONTAINING PROTEIN"/>
    <property type="match status" value="1"/>
</dbReference>
<dbReference type="AlphaFoldDB" id="A0A0W0TT33"/>
<sequence>MRTRLSLLVLGLIALISSPFAANNNLKEIEQDLTDSVITTKVTAKFARAKELNLLKVFVTTEDGIVHLSGNVKDRQSFVEALRLAKNTRGVVAVDTEALEIREVNTALTDAYITARVQTAVLKAKVLDDETIPLVGINATTSNGVVTLSGVVDNSRAVASILKRVHAIRGVKKIVSHLSVGKADA</sequence>
<dbReference type="PATRIC" id="fig|45065.4.peg.1618"/>
<name>A0A0W0TT33_9GAMM</name>
<organism evidence="1 2">
    <name type="scientific">Legionella geestiana</name>
    <dbReference type="NCBI Taxonomy" id="45065"/>
    <lineage>
        <taxon>Bacteria</taxon>
        <taxon>Pseudomonadati</taxon>
        <taxon>Pseudomonadota</taxon>
        <taxon>Gammaproteobacteria</taxon>
        <taxon>Legionellales</taxon>
        <taxon>Legionellaceae</taxon>
        <taxon>Legionella</taxon>
    </lineage>
</organism>
<keyword evidence="2" id="KW-1185">Reference proteome</keyword>
<dbReference type="RefSeq" id="WP_028386265.1">
    <property type="nucleotide sequence ID" value="NZ_CAAAHN010000013.1"/>
</dbReference>
<dbReference type="SMART" id="SM00749">
    <property type="entry name" value="BON"/>
    <property type="match status" value="2"/>
</dbReference>
<dbReference type="PROSITE" id="PS50914">
    <property type="entry name" value="BON"/>
    <property type="match status" value="2"/>
</dbReference>
<dbReference type="InterPro" id="IPR014004">
    <property type="entry name" value="Transpt-assoc_nodulatn_dom_bac"/>
</dbReference>
<dbReference type="EMBL" id="LNYC01000056">
    <property type="protein sequence ID" value="KTC98804.1"/>
    <property type="molecule type" value="Genomic_DNA"/>
</dbReference>
<proteinExistence type="predicted"/>
<dbReference type="InterPro" id="IPR007055">
    <property type="entry name" value="BON_dom"/>
</dbReference>
<dbReference type="OrthoDB" id="5653754at2"/>
<dbReference type="Proteomes" id="UP000054785">
    <property type="component" value="Unassembled WGS sequence"/>
</dbReference>